<dbReference type="SUPFAM" id="SSF54236">
    <property type="entry name" value="Ubiquitin-like"/>
    <property type="match status" value="3"/>
</dbReference>
<dbReference type="InterPro" id="IPR050730">
    <property type="entry name" value="UBX_domain-protein"/>
</dbReference>
<dbReference type="EMBL" id="GAKP01004756">
    <property type="protein sequence ID" value="JAC54196.1"/>
    <property type="molecule type" value="Transcribed_RNA"/>
</dbReference>
<dbReference type="Pfam" id="PF21021">
    <property type="entry name" value="FAF1"/>
    <property type="match status" value="1"/>
</dbReference>
<dbReference type="OrthoDB" id="1920064at2759"/>
<organism evidence="3">
    <name type="scientific">Bactrocera dorsalis</name>
    <name type="common">Oriental fruit fly</name>
    <name type="synonym">Dacus dorsalis</name>
    <dbReference type="NCBI Taxonomy" id="27457"/>
    <lineage>
        <taxon>Eukaryota</taxon>
        <taxon>Metazoa</taxon>
        <taxon>Ecdysozoa</taxon>
        <taxon>Arthropoda</taxon>
        <taxon>Hexapoda</taxon>
        <taxon>Insecta</taxon>
        <taxon>Pterygota</taxon>
        <taxon>Neoptera</taxon>
        <taxon>Endopterygota</taxon>
        <taxon>Diptera</taxon>
        <taxon>Brachycera</taxon>
        <taxon>Muscomorpha</taxon>
        <taxon>Tephritoidea</taxon>
        <taxon>Tephritidae</taxon>
        <taxon>Bactrocera</taxon>
        <taxon>Bactrocera</taxon>
    </lineage>
</organism>
<dbReference type="InterPro" id="IPR049483">
    <property type="entry name" value="FAF1_2-like_UAS"/>
</dbReference>
<dbReference type="AlphaFoldDB" id="A0A034WF93"/>
<dbReference type="Gene3D" id="3.40.30.10">
    <property type="entry name" value="Glutaredoxin"/>
    <property type="match status" value="1"/>
</dbReference>
<feature type="region of interest" description="Disordered" evidence="1">
    <location>
        <begin position="572"/>
        <end position="604"/>
    </location>
</feature>
<dbReference type="GO" id="GO:0005634">
    <property type="term" value="C:nucleus"/>
    <property type="evidence" value="ECO:0007669"/>
    <property type="project" value="TreeGrafter"/>
</dbReference>
<dbReference type="SMART" id="SM00594">
    <property type="entry name" value="UAS"/>
    <property type="match status" value="1"/>
</dbReference>
<feature type="compositionally biased region" description="Acidic residues" evidence="1">
    <location>
        <begin position="317"/>
        <end position="338"/>
    </location>
</feature>
<feature type="domain" description="UBX" evidence="2">
    <location>
        <begin position="600"/>
        <end position="679"/>
    </location>
</feature>
<feature type="compositionally biased region" description="Polar residues" evidence="1">
    <location>
        <begin position="589"/>
        <end position="604"/>
    </location>
</feature>
<proteinExistence type="predicted"/>
<dbReference type="GeneID" id="105228921"/>
<dbReference type="RefSeq" id="XP_011207238.2">
    <property type="nucleotide sequence ID" value="XM_011208936.4"/>
</dbReference>
<dbReference type="GO" id="GO:0005783">
    <property type="term" value="C:endoplasmic reticulum"/>
    <property type="evidence" value="ECO:0007669"/>
    <property type="project" value="TreeGrafter"/>
</dbReference>
<evidence type="ECO:0000256" key="1">
    <source>
        <dbReference type="SAM" id="MobiDB-lite"/>
    </source>
</evidence>
<dbReference type="SMART" id="SM00166">
    <property type="entry name" value="UBX"/>
    <property type="match status" value="1"/>
</dbReference>
<accession>A0A034WF93</accession>
<feature type="compositionally biased region" description="Basic and acidic residues" evidence="1">
    <location>
        <begin position="572"/>
        <end position="585"/>
    </location>
</feature>
<dbReference type="Gene3D" id="1.10.8.10">
    <property type="entry name" value="DNA helicase RuvA subunit, C-terminal domain"/>
    <property type="match status" value="1"/>
</dbReference>
<name>A0A034WF93_BACDO</name>
<dbReference type="InterPro" id="IPR029071">
    <property type="entry name" value="Ubiquitin-like_domsf"/>
</dbReference>
<dbReference type="GO" id="GO:0036503">
    <property type="term" value="P:ERAD pathway"/>
    <property type="evidence" value="ECO:0007669"/>
    <property type="project" value="TreeGrafter"/>
</dbReference>
<evidence type="ECO:0000259" key="2">
    <source>
        <dbReference type="PROSITE" id="PS50033"/>
    </source>
</evidence>
<protein>
    <submittedName>
        <fullName evidence="3">FAS-associated factor 1</fullName>
    </submittedName>
</protein>
<dbReference type="Pfam" id="PF14555">
    <property type="entry name" value="UBA_4"/>
    <property type="match status" value="1"/>
</dbReference>
<dbReference type="InterPro" id="IPR001012">
    <property type="entry name" value="UBX_dom"/>
</dbReference>
<dbReference type="InterPro" id="IPR036249">
    <property type="entry name" value="Thioredoxin-like_sf"/>
</dbReference>
<dbReference type="InterPro" id="IPR044541">
    <property type="entry name" value="FAF1_UBA"/>
</dbReference>
<dbReference type="PANTHER" id="PTHR23322:SF96">
    <property type="entry name" value="FAS-ASSOCIATED FACTOR 1"/>
    <property type="match status" value="1"/>
</dbReference>
<dbReference type="CDD" id="cd14413">
    <property type="entry name" value="UBA_FAF1"/>
    <property type="match status" value="1"/>
</dbReference>
<evidence type="ECO:0000313" key="3">
    <source>
        <dbReference type="EMBL" id="JAC54196.1"/>
    </source>
</evidence>
<dbReference type="GO" id="GO:0043130">
    <property type="term" value="F:ubiquitin binding"/>
    <property type="evidence" value="ECO:0007669"/>
    <property type="project" value="TreeGrafter"/>
</dbReference>
<dbReference type="InterPro" id="IPR006577">
    <property type="entry name" value="UAS"/>
</dbReference>
<dbReference type="Gene3D" id="3.10.20.90">
    <property type="entry name" value="Phosphatidylinositol 3-kinase Catalytic Subunit, Chain A, domain 1"/>
    <property type="match status" value="3"/>
</dbReference>
<feature type="region of interest" description="Disordered" evidence="1">
    <location>
        <begin position="310"/>
        <end position="345"/>
    </location>
</feature>
<sequence>MSENKDDILATFQSITGIDDIGEAFSHLEETNWDLMTAIQRVIPQDDAPSHDRNSASVFTENSSGFSNTTALNDLSTNAGSSNCRQWNSISGPNVGLTASTSADAEIIDLTSDMDLDPARHNDVKTLILNIHYNEGVYTIRLPSIATIEQLKLRIAEETSVPVCRQAIRGWPPAKLQEARKITTQLGNLDLGPENDLILHNLTEEGYIDTENEEIAQRLRDTFKLTIVEQPSGKTITLPFLGSNTILEVKTKVYYVSNINVRNQEWEGWPSNCDDNLTLAQSGIGLSHNFTLRNKCEKNMDIAGVSNNLNISNNTIETDDDNSLDDEDGYDPLPDEEPAPPRSRHLIPNNIGNECTGSIEFFDNYRERFGEPHPVFYVGSLEDAIREACHKPARERKLLAIYLHHGDSILTNVFCDQVMKNERIIEAFAQNFILYGWDLTFESNRNMFLSSVTACVSNTASITISTKPVDKLPSILIIGKSRLSGRSSCEVLSVVDGNSDLNSFLSRLMDAVEMYKLQLKDEIREEDERAERDQVKAEQDLAYRETLEADMAKEAAKRQKEAAIAAERKRIESEQAEEEAKRESIRLVAQQSLPQEPSDSDTNVSTIRIQKPSGEFLERRFYKYNTLQDILNFVAANNYLIEENKLILISSWPRSDLTAIDPNKTLEELKLYPQAKAVLEER</sequence>
<dbReference type="SUPFAM" id="SSF52833">
    <property type="entry name" value="Thioredoxin-like"/>
    <property type="match status" value="1"/>
</dbReference>
<dbReference type="PROSITE" id="PS50033">
    <property type="entry name" value="UBX"/>
    <property type="match status" value="1"/>
</dbReference>
<dbReference type="PANTHER" id="PTHR23322">
    <property type="entry name" value="FAS-ASSOCIATED PROTEIN"/>
    <property type="match status" value="1"/>
</dbReference>
<dbReference type="Pfam" id="PF00789">
    <property type="entry name" value="UBX"/>
    <property type="match status" value="1"/>
</dbReference>
<dbReference type="CTD" id="36769"/>
<reference evidence="3" key="1">
    <citation type="journal article" date="2014" name="BMC Genomics">
        <title>Characterizing the developmental transcriptome of the oriental fruit fly, Bactrocera dorsalis (Diptera: Tephritidae) through comparative genomic analysis with Drosophila melanogaster utilizing modENCODE datasets.</title>
        <authorList>
            <person name="Geib S.M."/>
            <person name="Calla B."/>
            <person name="Hall B."/>
            <person name="Hou S."/>
            <person name="Manoukis N.C."/>
        </authorList>
    </citation>
    <scope>NUCLEOTIDE SEQUENCE</scope>
    <source>
        <strain evidence="3">Punador</strain>
    </source>
</reference>
<gene>
    <name evidence="3" type="primary">FAF1</name>
</gene>
<dbReference type="KEGG" id="bdr:105228921"/>